<feature type="compositionally biased region" description="Basic and acidic residues" evidence="1">
    <location>
        <begin position="154"/>
        <end position="167"/>
    </location>
</feature>
<organism evidence="2 3">
    <name type="scientific">Branchiostoma belcheri</name>
    <name type="common">Amphioxus</name>
    <dbReference type="NCBI Taxonomy" id="7741"/>
    <lineage>
        <taxon>Eukaryota</taxon>
        <taxon>Metazoa</taxon>
        <taxon>Chordata</taxon>
        <taxon>Cephalochordata</taxon>
        <taxon>Leptocardii</taxon>
        <taxon>Amphioxiformes</taxon>
        <taxon>Branchiostomatidae</taxon>
        <taxon>Branchiostoma</taxon>
    </lineage>
</organism>
<protein>
    <submittedName>
        <fullName evidence="3">Mucin-5AC-like</fullName>
    </submittedName>
</protein>
<evidence type="ECO:0000313" key="2">
    <source>
        <dbReference type="Proteomes" id="UP000515135"/>
    </source>
</evidence>
<feature type="compositionally biased region" description="Low complexity" evidence="1">
    <location>
        <begin position="233"/>
        <end position="244"/>
    </location>
</feature>
<feature type="compositionally biased region" description="Basic and acidic residues" evidence="1">
    <location>
        <begin position="325"/>
        <end position="342"/>
    </location>
</feature>
<dbReference type="InterPro" id="IPR046369">
    <property type="entry name" value="MAML1-3"/>
</dbReference>
<reference evidence="3" key="1">
    <citation type="submission" date="2025-08" db="UniProtKB">
        <authorList>
            <consortium name="RefSeq"/>
        </authorList>
    </citation>
    <scope>IDENTIFICATION</scope>
    <source>
        <tissue evidence="3">Gonad</tissue>
    </source>
</reference>
<dbReference type="PANTHER" id="PTHR15692:SF18">
    <property type="entry name" value="PROTEIN CBG23155"/>
    <property type="match status" value="1"/>
</dbReference>
<evidence type="ECO:0000256" key="1">
    <source>
        <dbReference type="SAM" id="MobiDB-lite"/>
    </source>
</evidence>
<dbReference type="RefSeq" id="XP_019624494.1">
    <property type="nucleotide sequence ID" value="XM_019768935.1"/>
</dbReference>
<dbReference type="Proteomes" id="UP000515135">
    <property type="component" value="Unplaced"/>
</dbReference>
<dbReference type="PANTHER" id="PTHR15692">
    <property type="entry name" value="MASTERMIND-LIKE"/>
    <property type="match status" value="1"/>
</dbReference>
<proteinExistence type="predicted"/>
<feature type="compositionally biased region" description="Basic and acidic residues" evidence="1">
    <location>
        <begin position="375"/>
        <end position="390"/>
    </location>
</feature>
<accession>A0A6P4YS05</accession>
<feature type="compositionally biased region" description="Low complexity" evidence="1">
    <location>
        <begin position="195"/>
        <end position="212"/>
    </location>
</feature>
<dbReference type="GO" id="GO:0007221">
    <property type="term" value="P:positive regulation of transcription of Notch receptor target"/>
    <property type="evidence" value="ECO:0007669"/>
    <property type="project" value="InterPro"/>
</dbReference>
<dbReference type="GeneID" id="109470153"/>
<gene>
    <name evidence="3" type="primary">LOC109470153</name>
</gene>
<evidence type="ECO:0000313" key="3">
    <source>
        <dbReference type="RefSeq" id="XP_019624494.1"/>
    </source>
</evidence>
<feature type="compositionally biased region" description="Polar residues" evidence="1">
    <location>
        <begin position="262"/>
        <end position="284"/>
    </location>
</feature>
<keyword evidence="2" id="KW-1185">Reference proteome</keyword>
<dbReference type="GO" id="GO:0003713">
    <property type="term" value="F:transcription coactivator activity"/>
    <property type="evidence" value="ECO:0007669"/>
    <property type="project" value="InterPro"/>
</dbReference>
<name>A0A6P4YS05_BRABE</name>
<sequence length="700" mass="75068">MGVLDRTASAFLTVVHALSVLRPGGKSRDGEHKLNVTVHEGKVGRQSQSKYLVTLRVGKEKKETKKRRSDGLLWDYGAEFLHWTPADPLILKLRKAKRCKDNTVAVLSLDVAAAIESVDGLPNRWWYALDRIDKSGRQKEEAFLQVTVTVDGLEGKHGSTQDQDRAKPVQKTVQPAAPENPETTSPPSAGRDAVAAPSSTTSSAPSQSAKPSAKGKVKLRRECRQSSSQNGEATSSKSSHSASTVGTPGRSSTKGEVRPRRSSGSQEGEAGTSESSCRTDTSPPSAAGDVADDKPESSPTTVLTPSPPAPSYTPDQAATSGSGEGDVKPGPEGHSSRDKDVEVSPVSIDVDSSTGYMDSGRGEDTAKSGFPEKTVPLEKPETSAELKEIIEELEVPQVATTVDKDSGQGQGPTSSPPASPNTPDQAATSGSGEGDVMAGPEGHSSRDKDVEVSPVSIDVDSSTGYIDFGRGQYPTEPGSSDKTVPLEEPETPNSAKLTEMIEGAELEFPQVDTTVDNDSGQGQAPAETEPPKDTESPDNGTSDAESDRPDTASSPQGGEVALPLTDPPPRHKDADEPTYESLVWSIEDKWEDIMSKKQYADELYTYANTLRSKLEATVPHVLNYTVIKNLAAKVPKCPDYELPDTQGMSLEDLQHIRDTLTKLSLKEEERATYLRRWYIEDLCAVAMREAPQVLETLKYM</sequence>
<feature type="region of interest" description="Disordered" evidence="1">
    <location>
        <begin position="154"/>
        <end position="577"/>
    </location>
</feature>
<dbReference type="AlphaFoldDB" id="A0A6P4YS05"/>
<feature type="compositionally biased region" description="Polar residues" evidence="1">
    <location>
        <begin position="511"/>
        <end position="522"/>
    </location>
</feature>
<dbReference type="KEGG" id="bbel:109470153"/>
<dbReference type="OrthoDB" id="8191482at2759"/>